<feature type="binding site" evidence="7">
    <location>
        <position position="255"/>
    </location>
    <ligand>
        <name>substrate</name>
    </ligand>
</feature>
<dbReference type="InterPro" id="IPR011059">
    <property type="entry name" value="Metal-dep_hydrolase_composite"/>
</dbReference>
<name>A0A853CT92_9MICO</name>
<evidence type="ECO:0000256" key="5">
    <source>
        <dbReference type="PIRNR" id="PIRNR038994"/>
    </source>
</evidence>
<dbReference type="SUPFAM" id="SSF51338">
    <property type="entry name" value="Composite domain of metallo-dependent hydrolases"/>
    <property type="match status" value="1"/>
</dbReference>
<evidence type="ECO:0000256" key="3">
    <source>
        <dbReference type="ARBA" id="ARBA00022801"/>
    </source>
</evidence>
<dbReference type="NCBIfam" id="TIGR00221">
    <property type="entry name" value="nagA"/>
    <property type="match status" value="1"/>
</dbReference>
<feature type="binding site" evidence="7">
    <location>
        <begin position="311"/>
        <end position="313"/>
    </location>
    <ligand>
        <name>substrate</name>
    </ligand>
</feature>
<feature type="active site" description="Proton donor/acceptor" evidence="6">
    <location>
        <position position="277"/>
    </location>
</feature>
<sequence>MSAHVIHSARLVSEGRIVRDGWVLFAGDRIAATGAGGDWAAAVAGDPETVVTDAGGAWLTPGFIDLHGHGGGGAAFDDGDDAIAAAMALHQRHGTTRFVVSLVTAPVPDVAERVRGIAALAARDPRVLGSHLEGPFLDVGHKGAHDPALLRPATPADIELLLDAAGGTLRQITLAPELPGGLDAVRAFASAGVAVAVGHTAADYDQTLAAFDAGATILTHAFNGMDGIHHRAPGPVAAATRTAGVTVEVINDGIHVHPEVVRIAFASAPGRVALITDAMAAAGEADGDYLLGALRVEVRDGVARLADGGSIAGSTLTQDDALRRAVQQVGVTVEEAVRALTETPAAAIGRAGDLGRLAPGYAADAVLLDDDFRVLRVWAAGAPVPR</sequence>
<comment type="caution">
    <text evidence="10">The sequence shown here is derived from an EMBL/GenBank/DDBJ whole genome shotgun (WGS) entry which is preliminary data.</text>
</comment>
<dbReference type="EMBL" id="JACCFL010000001">
    <property type="protein sequence ID" value="NYJ23143.1"/>
    <property type="molecule type" value="Genomic_DNA"/>
</dbReference>
<evidence type="ECO:0000256" key="1">
    <source>
        <dbReference type="ARBA" id="ARBA00010716"/>
    </source>
</evidence>
<accession>A0A853CT92</accession>
<feature type="binding site" evidence="7">
    <location>
        <position position="144"/>
    </location>
    <ligand>
        <name>substrate</name>
    </ligand>
</feature>
<feature type="binding site" evidence="7">
    <location>
        <position position="231"/>
    </location>
    <ligand>
        <name>substrate</name>
    </ligand>
</feature>
<gene>
    <name evidence="10" type="ORF">HNR13_001430</name>
</gene>
<dbReference type="Proteomes" id="UP000578352">
    <property type="component" value="Unassembled WGS sequence"/>
</dbReference>
<feature type="binding site" evidence="8">
    <location>
        <position position="220"/>
    </location>
    <ligand>
        <name>Zn(2+)</name>
        <dbReference type="ChEBI" id="CHEBI:29105"/>
    </ligand>
</feature>
<feature type="binding site" evidence="7">
    <location>
        <begin position="223"/>
        <end position="224"/>
    </location>
    <ligand>
        <name>substrate</name>
    </ligand>
</feature>
<feature type="binding site" evidence="8">
    <location>
        <position position="199"/>
    </location>
    <ligand>
        <name>Zn(2+)</name>
        <dbReference type="ChEBI" id="CHEBI:29105"/>
    </ligand>
</feature>
<dbReference type="SUPFAM" id="SSF51556">
    <property type="entry name" value="Metallo-dependent hydrolases"/>
    <property type="match status" value="1"/>
</dbReference>
<dbReference type="GO" id="GO:0046872">
    <property type="term" value="F:metal ion binding"/>
    <property type="evidence" value="ECO:0007669"/>
    <property type="project" value="UniProtKB-KW"/>
</dbReference>
<evidence type="ECO:0000259" key="9">
    <source>
        <dbReference type="Pfam" id="PF01979"/>
    </source>
</evidence>
<comment type="similarity">
    <text evidence="1 5">Belongs to the metallo-dependent hydrolases superfamily. NagA family.</text>
</comment>
<organism evidence="10 11">
    <name type="scientific">Leifsonia shinshuensis</name>
    <dbReference type="NCBI Taxonomy" id="150026"/>
    <lineage>
        <taxon>Bacteria</taxon>
        <taxon>Bacillati</taxon>
        <taxon>Actinomycetota</taxon>
        <taxon>Actinomycetes</taxon>
        <taxon>Micrococcales</taxon>
        <taxon>Microbacteriaceae</taxon>
        <taxon>Leifsonia</taxon>
    </lineage>
</organism>
<dbReference type="GO" id="GO:0006046">
    <property type="term" value="P:N-acetylglucosamine catabolic process"/>
    <property type="evidence" value="ECO:0007669"/>
    <property type="project" value="TreeGrafter"/>
</dbReference>
<protein>
    <submittedName>
        <fullName evidence="10">N-acetylglucosamine-6-phosphate deacetylase</fullName>
        <ecNumber evidence="10">3.5.1.25</ecNumber>
    </submittedName>
</protein>
<dbReference type="InterPro" id="IPR003764">
    <property type="entry name" value="GlcNAc_6-P_deAcase"/>
</dbReference>
<dbReference type="AlphaFoldDB" id="A0A853CT92"/>
<evidence type="ECO:0000313" key="10">
    <source>
        <dbReference type="EMBL" id="NYJ23143.1"/>
    </source>
</evidence>
<dbReference type="InterPro" id="IPR006680">
    <property type="entry name" value="Amidohydro-rel"/>
</dbReference>
<dbReference type="Gene3D" id="2.30.40.10">
    <property type="entry name" value="Urease, subunit C, domain 1"/>
    <property type="match status" value="1"/>
</dbReference>
<dbReference type="PIRSF" id="PIRSF038994">
    <property type="entry name" value="NagA"/>
    <property type="match status" value="1"/>
</dbReference>
<evidence type="ECO:0000313" key="11">
    <source>
        <dbReference type="Proteomes" id="UP000578352"/>
    </source>
</evidence>
<feature type="domain" description="Amidohydrolase-related" evidence="9">
    <location>
        <begin position="59"/>
        <end position="381"/>
    </location>
</feature>
<keyword evidence="3 5" id="KW-0378">Hydrolase</keyword>
<dbReference type="PANTHER" id="PTHR11113">
    <property type="entry name" value="N-ACETYLGLUCOSAMINE-6-PHOSPHATE DEACETYLASE"/>
    <property type="match status" value="1"/>
</dbReference>
<keyword evidence="4 5" id="KW-0119">Carbohydrate metabolism</keyword>
<evidence type="ECO:0000256" key="2">
    <source>
        <dbReference type="ARBA" id="ARBA00022723"/>
    </source>
</evidence>
<feature type="binding site" evidence="8">
    <location>
        <position position="133"/>
    </location>
    <ligand>
        <name>Zn(2+)</name>
        <dbReference type="ChEBI" id="CHEBI:29105"/>
    </ligand>
</feature>
<dbReference type="Pfam" id="PF01979">
    <property type="entry name" value="Amidohydro_1"/>
    <property type="match status" value="1"/>
</dbReference>
<dbReference type="RefSeq" id="WP_179605098.1">
    <property type="nucleotide sequence ID" value="NZ_BAABEH010000001.1"/>
</dbReference>
<evidence type="ECO:0000256" key="4">
    <source>
        <dbReference type="ARBA" id="ARBA00023277"/>
    </source>
</evidence>
<comment type="cofactor">
    <cofactor evidence="8">
        <name>a divalent metal cation</name>
        <dbReference type="ChEBI" id="CHEBI:60240"/>
    </cofactor>
    <text evidence="8">Binds 1 divalent metal cation per subunit.</text>
</comment>
<dbReference type="CDD" id="cd00854">
    <property type="entry name" value="NagA"/>
    <property type="match status" value="1"/>
</dbReference>
<keyword evidence="2 8" id="KW-0479">Metal-binding</keyword>
<evidence type="ECO:0000256" key="7">
    <source>
        <dbReference type="PIRSR" id="PIRSR038994-2"/>
    </source>
</evidence>
<dbReference type="EC" id="3.5.1.25" evidence="10"/>
<evidence type="ECO:0000256" key="6">
    <source>
        <dbReference type="PIRSR" id="PIRSR038994-1"/>
    </source>
</evidence>
<dbReference type="GO" id="GO:0008448">
    <property type="term" value="F:N-acetylglucosamine-6-phosphate deacetylase activity"/>
    <property type="evidence" value="ECO:0007669"/>
    <property type="project" value="UniProtKB-EC"/>
</dbReference>
<evidence type="ECO:0000256" key="8">
    <source>
        <dbReference type="PIRSR" id="PIRSR038994-3"/>
    </source>
</evidence>
<dbReference type="Gene3D" id="3.20.20.140">
    <property type="entry name" value="Metal-dependent hydrolases"/>
    <property type="match status" value="1"/>
</dbReference>
<reference evidence="10 11" key="1">
    <citation type="submission" date="2020-07" db="EMBL/GenBank/DDBJ databases">
        <title>Sequencing the genomes of 1000 actinobacteria strains.</title>
        <authorList>
            <person name="Klenk H.-P."/>
        </authorList>
    </citation>
    <scope>NUCLEOTIDE SEQUENCE [LARGE SCALE GENOMIC DNA]</scope>
    <source>
        <strain evidence="10 11">DSM 15165</strain>
    </source>
</reference>
<dbReference type="InterPro" id="IPR032466">
    <property type="entry name" value="Metal_Hydrolase"/>
</dbReference>
<dbReference type="PANTHER" id="PTHR11113:SF14">
    <property type="entry name" value="N-ACETYLGLUCOSAMINE-6-PHOSPHATE DEACETYLASE"/>
    <property type="match status" value="1"/>
</dbReference>
<proteinExistence type="inferred from homology"/>